<reference evidence="2" key="1">
    <citation type="submission" date="2013-08" db="EMBL/GenBank/DDBJ databases">
        <authorList>
            <person name="Mendez C."/>
            <person name="Richter M."/>
            <person name="Ferrer M."/>
            <person name="Sanchez J."/>
        </authorList>
    </citation>
    <scope>NUCLEOTIDE SEQUENCE</scope>
</reference>
<comment type="caution">
    <text evidence="2">The sequence shown here is derived from an EMBL/GenBank/DDBJ whole genome shotgun (WGS) entry which is preliminary data.</text>
</comment>
<feature type="domain" description="Transposase IS204/IS1001/IS1096/IS1165 helix-turn-helix" evidence="1">
    <location>
        <begin position="71"/>
        <end position="120"/>
    </location>
</feature>
<gene>
    <name evidence="2" type="ORF">B2A_10998</name>
</gene>
<proteinExistence type="predicted"/>
<protein>
    <submittedName>
        <fullName evidence="2">Transposase IS204/IS1001/IS1096/IS1165 family protein</fullName>
    </submittedName>
</protein>
<sequence>MNFEPQQRKLSIRVDFEVGSRFAVPGQVGEHPVHDTVTKTYRHLNFFQYECELEVRVPRVKLPDGKVIQITPAWSGKLSGFTLLFEAFVLLLARETTFTGASRISGLSVHRVMALCEKYVNEAVSTADLSEVRRVALDETSRAKGHEYVTLFADADADPARRRVIFVAEGKDAATVEAFE</sequence>
<dbReference type="AlphaFoldDB" id="T0Z670"/>
<evidence type="ECO:0000313" key="2">
    <source>
        <dbReference type="EMBL" id="EQD40538.1"/>
    </source>
</evidence>
<dbReference type="InterPro" id="IPR032877">
    <property type="entry name" value="Transposase_HTH"/>
</dbReference>
<evidence type="ECO:0000259" key="1">
    <source>
        <dbReference type="Pfam" id="PF13542"/>
    </source>
</evidence>
<reference evidence="2" key="2">
    <citation type="journal article" date="2014" name="ISME J.">
        <title>Microbial stratification in low pH oxic and suboxic macroscopic growths along an acid mine drainage.</title>
        <authorList>
            <person name="Mendez-Garcia C."/>
            <person name="Mesa V."/>
            <person name="Sprenger R.R."/>
            <person name="Richter M."/>
            <person name="Diez M.S."/>
            <person name="Solano J."/>
            <person name="Bargiela R."/>
            <person name="Golyshina O.V."/>
            <person name="Manteca A."/>
            <person name="Ramos J.L."/>
            <person name="Gallego J.R."/>
            <person name="Llorente I."/>
            <person name="Martins Dos Santos V.A."/>
            <person name="Jensen O.N."/>
            <person name="Pelaez A.I."/>
            <person name="Sanchez J."/>
            <person name="Ferrer M."/>
        </authorList>
    </citation>
    <scope>NUCLEOTIDE SEQUENCE</scope>
</reference>
<dbReference type="PANTHER" id="PTHR33498:SF1">
    <property type="entry name" value="TRANSPOSASE FOR INSERTION SEQUENCE ELEMENT IS1557"/>
    <property type="match status" value="1"/>
</dbReference>
<dbReference type="PANTHER" id="PTHR33498">
    <property type="entry name" value="TRANSPOSASE FOR INSERTION SEQUENCE ELEMENT IS1557"/>
    <property type="match status" value="1"/>
</dbReference>
<name>T0Z670_9ZZZZ</name>
<dbReference type="Pfam" id="PF13542">
    <property type="entry name" value="HTH_Tnp_ISL3"/>
    <property type="match status" value="1"/>
</dbReference>
<organism evidence="2">
    <name type="scientific">mine drainage metagenome</name>
    <dbReference type="NCBI Taxonomy" id="410659"/>
    <lineage>
        <taxon>unclassified sequences</taxon>
        <taxon>metagenomes</taxon>
        <taxon>ecological metagenomes</taxon>
    </lineage>
</organism>
<accession>T0Z670</accession>
<dbReference type="EMBL" id="AUZZ01007924">
    <property type="protein sequence ID" value="EQD40538.1"/>
    <property type="molecule type" value="Genomic_DNA"/>
</dbReference>
<feature type="non-terminal residue" evidence="2">
    <location>
        <position position="180"/>
    </location>
</feature>
<dbReference type="InterPro" id="IPR047951">
    <property type="entry name" value="Transpos_ISL3"/>
</dbReference>